<dbReference type="SMART" id="SM00841">
    <property type="entry name" value="Elong-fact-P_C"/>
    <property type="match status" value="1"/>
</dbReference>
<evidence type="ECO:0000256" key="8">
    <source>
        <dbReference type="HAMAP-Rule" id="MF_00141"/>
    </source>
</evidence>
<feature type="domain" description="Translation elongation factor P/YeiP central" evidence="12">
    <location>
        <begin position="68"/>
        <end position="122"/>
    </location>
</feature>
<dbReference type="InterPro" id="IPR014722">
    <property type="entry name" value="Rib_uL2_dom2"/>
</dbReference>
<dbReference type="GO" id="GO:0005829">
    <property type="term" value="C:cytosol"/>
    <property type="evidence" value="ECO:0007669"/>
    <property type="project" value="UniProtKB-ARBA"/>
</dbReference>
<dbReference type="PROSITE" id="PS01275">
    <property type="entry name" value="EFP"/>
    <property type="match status" value="1"/>
</dbReference>
<evidence type="ECO:0000313" key="14">
    <source>
        <dbReference type="Proteomes" id="UP000588098"/>
    </source>
</evidence>
<dbReference type="UniPathway" id="UPA00345"/>
<name>A0A7W9UYQ4_9ACTN</name>
<comment type="similarity">
    <text evidence="3 8 10">Belongs to the elongation factor P family.</text>
</comment>
<reference evidence="13 14" key="1">
    <citation type="submission" date="2020-08" db="EMBL/GenBank/DDBJ databases">
        <title>Genomic Encyclopedia of Type Strains, Phase III (KMG-III): the genomes of soil and plant-associated and newly described type strains.</title>
        <authorList>
            <person name="Whitman W."/>
        </authorList>
    </citation>
    <scope>NUCLEOTIDE SEQUENCE [LARGE SCALE GENOMIC DNA]</scope>
    <source>
        <strain evidence="13 14">CECT 8305</strain>
    </source>
</reference>
<evidence type="ECO:0000313" key="13">
    <source>
        <dbReference type="EMBL" id="MBB5935596.1"/>
    </source>
</evidence>
<evidence type="ECO:0000259" key="11">
    <source>
        <dbReference type="SMART" id="SM00841"/>
    </source>
</evidence>
<gene>
    <name evidence="8" type="primary">efp</name>
    <name evidence="13" type="ORF">FHS42_002658</name>
</gene>
<dbReference type="InterPro" id="IPR013852">
    <property type="entry name" value="Transl_elong_P/YeiP_CS"/>
</dbReference>
<dbReference type="InterPro" id="IPR001059">
    <property type="entry name" value="Transl_elong_P/YeiP_cen"/>
</dbReference>
<dbReference type="SUPFAM" id="SSF50249">
    <property type="entry name" value="Nucleic acid-binding proteins"/>
    <property type="match status" value="2"/>
</dbReference>
<keyword evidence="14" id="KW-1185">Reference proteome</keyword>
<organism evidence="13 14">
    <name type="scientific">Streptomyces zagrosensis</name>
    <dbReference type="NCBI Taxonomy" id="1042984"/>
    <lineage>
        <taxon>Bacteria</taxon>
        <taxon>Bacillati</taxon>
        <taxon>Actinomycetota</taxon>
        <taxon>Actinomycetes</taxon>
        <taxon>Kitasatosporales</taxon>
        <taxon>Streptomycetaceae</taxon>
        <taxon>Streptomyces</taxon>
    </lineage>
</organism>
<dbReference type="InterPro" id="IPR008991">
    <property type="entry name" value="Translation_prot_SH3-like_sf"/>
</dbReference>
<dbReference type="CDD" id="cd04470">
    <property type="entry name" value="S1_EF-P_repeat_1"/>
    <property type="match status" value="1"/>
</dbReference>
<dbReference type="AlphaFoldDB" id="A0A7W9UYQ4"/>
<evidence type="ECO:0000256" key="1">
    <source>
        <dbReference type="ARBA" id="ARBA00004496"/>
    </source>
</evidence>
<evidence type="ECO:0000256" key="7">
    <source>
        <dbReference type="ARBA" id="ARBA00025469"/>
    </source>
</evidence>
<dbReference type="InterPro" id="IPR013185">
    <property type="entry name" value="Transl_elong_KOW-like"/>
</dbReference>
<evidence type="ECO:0000256" key="9">
    <source>
        <dbReference type="NCBIfam" id="TIGR00038"/>
    </source>
</evidence>
<protein>
    <recommendedName>
        <fullName evidence="8 9">Elongation factor P</fullName>
        <shortName evidence="8">EF-P</shortName>
    </recommendedName>
</protein>
<dbReference type="NCBIfam" id="NF001810">
    <property type="entry name" value="PRK00529.1"/>
    <property type="match status" value="1"/>
</dbReference>
<dbReference type="Gene3D" id="2.40.50.140">
    <property type="entry name" value="Nucleic acid-binding proteins"/>
    <property type="match status" value="2"/>
</dbReference>
<dbReference type="InterPro" id="IPR015365">
    <property type="entry name" value="Elong-fact-P_C"/>
</dbReference>
<dbReference type="FunFam" id="2.40.50.140:FF:000009">
    <property type="entry name" value="Elongation factor P"/>
    <property type="match status" value="1"/>
</dbReference>
<dbReference type="GO" id="GO:0003746">
    <property type="term" value="F:translation elongation factor activity"/>
    <property type="evidence" value="ECO:0007669"/>
    <property type="project" value="UniProtKB-UniRule"/>
</dbReference>
<sequence length="188" mass="20483">MASTNDLKNGLVLKLDGGQLWSVVEFQHVKPGKGPAFVRTKLKHVLSGKVVDKTFNAGVKVETATVDKRGMQFSYKDGSDFVFMDTETFEQMTVAPETVGDAANYLLEGNEAVVAMYEGAFLYIELPTSVELVIEYTEPGVQGDRSTGGSKPATLETGYEIQVPLFITTGEKIKVDTRSGEYLGRVNS</sequence>
<dbReference type="SUPFAM" id="SSF50104">
    <property type="entry name" value="Translation proteins SH3-like domain"/>
    <property type="match status" value="1"/>
</dbReference>
<evidence type="ECO:0000259" key="12">
    <source>
        <dbReference type="SMART" id="SM01185"/>
    </source>
</evidence>
<dbReference type="PANTHER" id="PTHR30053:SF12">
    <property type="entry name" value="ELONGATION FACTOR P (EF-P) FAMILY PROTEIN"/>
    <property type="match status" value="1"/>
</dbReference>
<dbReference type="Pfam" id="PF08207">
    <property type="entry name" value="EFP_N"/>
    <property type="match status" value="1"/>
</dbReference>
<comment type="subcellular location">
    <subcellularLocation>
        <location evidence="1 8">Cytoplasm</location>
    </subcellularLocation>
</comment>
<dbReference type="SMART" id="SM01185">
    <property type="entry name" value="EFP"/>
    <property type="match status" value="1"/>
</dbReference>
<dbReference type="PIRSF" id="PIRSF005901">
    <property type="entry name" value="EF-P"/>
    <property type="match status" value="1"/>
</dbReference>
<comment type="caution">
    <text evidence="13">The sequence shown here is derived from an EMBL/GenBank/DDBJ whole genome shotgun (WGS) entry which is preliminary data.</text>
</comment>
<dbReference type="FunFam" id="2.30.30.30:FF:000003">
    <property type="entry name" value="Elongation factor P"/>
    <property type="match status" value="1"/>
</dbReference>
<evidence type="ECO:0000256" key="10">
    <source>
        <dbReference type="RuleBase" id="RU004389"/>
    </source>
</evidence>
<dbReference type="Gene3D" id="2.30.30.30">
    <property type="match status" value="1"/>
</dbReference>
<keyword evidence="4 8" id="KW-0963">Cytoplasm</keyword>
<dbReference type="FunFam" id="2.40.50.140:FF:000004">
    <property type="entry name" value="Elongation factor P"/>
    <property type="match status" value="1"/>
</dbReference>
<dbReference type="PANTHER" id="PTHR30053">
    <property type="entry name" value="ELONGATION FACTOR P"/>
    <property type="match status" value="1"/>
</dbReference>
<dbReference type="InterPro" id="IPR012340">
    <property type="entry name" value="NA-bd_OB-fold"/>
</dbReference>
<comment type="pathway">
    <text evidence="2 8">Protein biosynthesis; polypeptide chain elongation.</text>
</comment>
<dbReference type="Pfam" id="PF01132">
    <property type="entry name" value="EFP"/>
    <property type="match status" value="1"/>
</dbReference>
<dbReference type="Proteomes" id="UP000588098">
    <property type="component" value="Unassembled WGS sequence"/>
</dbReference>
<evidence type="ECO:0000256" key="6">
    <source>
        <dbReference type="ARBA" id="ARBA00022917"/>
    </source>
</evidence>
<dbReference type="RefSeq" id="WP_184572151.1">
    <property type="nucleotide sequence ID" value="NZ_JACHJL010000005.1"/>
</dbReference>
<proteinExistence type="inferred from homology"/>
<accession>A0A7W9UYQ4</accession>
<dbReference type="InterPro" id="IPR020599">
    <property type="entry name" value="Transl_elong_fac_P/YeiP"/>
</dbReference>
<keyword evidence="6 8" id="KW-0648">Protein biosynthesis</keyword>
<dbReference type="InterPro" id="IPR011768">
    <property type="entry name" value="Transl_elongation_fac_P"/>
</dbReference>
<dbReference type="NCBIfam" id="TIGR00038">
    <property type="entry name" value="efp"/>
    <property type="match status" value="1"/>
</dbReference>
<evidence type="ECO:0000256" key="2">
    <source>
        <dbReference type="ARBA" id="ARBA00004815"/>
    </source>
</evidence>
<dbReference type="EMBL" id="JACHJL010000005">
    <property type="protein sequence ID" value="MBB5935596.1"/>
    <property type="molecule type" value="Genomic_DNA"/>
</dbReference>
<dbReference type="HAMAP" id="MF_00141">
    <property type="entry name" value="EF_P"/>
    <property type="match status" value="1"/>
</dbReference>
<keyword evidence="5 8" id="KW-0251">Elongation factor</keyword>
<feature type="domain" description="Elongation factor P C-terminal" evidence="11">
    <location>
        <begin position="130"/>
        <end position="185"/>
    </location>
</feature>
<evidence type="ECO:0000256" key="5">
    <source>
        <dbReference type="ARBA" id="ARBA00022768"/>
    </source>
</evidence>
<dbReference type="Pfam" id="PF09285">
    <property type="entry name" value="Elong-fact-P_C"/>
    <property type="match status" value="1"/>
</dbReference>
<comment type="function">
    <text evidence="7 8">Involved in peptide bond synthesis. Stimulates efficient translation and peptide-bond synthesis on native or reconstituted 70S ribosomes in vitro. Probably functions indirectly by altering the affinity of the ribosome for aminoacyl-tRNA, thus increasing their reactivity as acceptors for peptidyl transferase.</text>
</comment>
<evidence type="ECO:0000256" key="4">
    <source>
        <dbReference type="ARBA" id="ARBA00022490"/>
    </source>
</evidence>
<dbReference type="CDD" id="cd05794">
    <property type="entry name" value="S1_EF-P_repeat_2"/>
    <property type="match status" value="1"/>
</dbReference>
<evidence type="ECO:0000256" key="3">
    <source>
        <dbReference type="ARBA" id="ARBA00009479"/>
    </source>
</evidence>
<dbReference type="GO" id="GO:0043043">
    <property type="term" value="P:peptide biosynthetic process"/>
    <property type="evidence" value="ECO:0007669"/>
    <property type="project" value="InterPro"/>
</dbReference>